<dbReference type="CDD" id="cd01415">
    <property type="entry name" value="SAICAR_synt_PurC"/>
    <property type="match status" value="1"/>
</dbReference>
<organism evidence="10 11">
    <name type="scientific">Candidatus Methanoperedens nitratireducens</name>
    <dbReference type="NCBI Taxonomy" id="1392998"/>
    <lineage>
        <taxon>Archaea</taxon>
        <taxon>Methanobacteriati</taxon>
        <taxon>Methanobacteriota</taxon>
        <taxon>Stenosarchaea group</taxon>
        <taxon>Methanomicrobia</taxon>
        <taxon>Methanosarcinales</taxon>
        <taxon>ANME-2 cluster</taxon>
        <taxon>Candidatus Methanoperedentaceae</taxon>
        <taxon>Candidatus Methanoperedens</taxon>
    </lineage>
</organism>
<evidence type="ECO:0000256" key="3">
    <source>
        <dbReference type="ARBA" id="ARBA00022598"/>
    </source>
</evidence>
<name>A0A284VSG4_9EURY</name>
<keyword evidence="3 8" id="KW-0436">Ligase</keyword>
<comment type="similarity">
    <text evidence="2 8">Belongs to the SAICAR synthetase family.</text>
</comment>
<gene>
    <name evidence="8 10" type="primary">purC</name>
    <name evidence="10" type="ORF">MNV_640001</name>
</gene>
<keyword evidence="6 8" id="KW-0067">ATP-binding</keyword>
<reference evidence="11" key="1">
    <citation type="submission" date="2017-06" db="EMBL/GenBank/DDBJ databases">
        <authorList>
            <person name="Cremers G."/>
        </authorList>
    </citation>
    <scope>NUCLEOTIDE SEQUENCE [LARGE SCALE GENOMIC DNA]</scope>
</reference>
<accession>A0A284VSG4</accession>
<keyword evidence="4 8" id="KW-0547">Nucleotide-binding</keyword>
<evidence type="ECO:0000256" key="6">
    <source>
        <dbReference type="ARBA" id="ARBA00022840"/>
    </source>
</evidence>
<dbReference type="EMBL" id="FZMP01000212">
    <property type="protein sequence ID" value="SNQ62230.1"/>
    <property type="molecule type" value="Genomic_DNA"/>
</dbReference>
<dbReference type="SUPFAM" id="SSF56104">
    <property type="entry name" value="SAICAR synthase-like"/>
    <property type="match status" value="1"/>
</dbReference>
<evidence type="ECO:0000313" key="10">
    <source>
        <dbReference type="EMBL" id="SNQ62230.1"/>
    </source>
</evidence>
<dbReference type="InterPro" id="IPR033934">
    <property type="entry name" value="SAICAR_synt_PurC"/>
</dbReference>
<dbReference type="GO" id="GO:0006189">
    <property type="term" value="P:'de novo' IMP biosynthetic process"/>
    <property type="evidence" value="ECO:0007669"/>
    <property type="project" value="UniProtKB-UniRule"/>
</dbReference>
<evidence type="ECO:0000256" key="4">
    <source>
        <dbReference type="ARBA" id="ARBA00022741"/>
    </source>
</evidence>
<dbReference type="PROSITE" id="PS01058">
    <property type="entry name" value="SAICAR_SYNTHETASE_2"/>
    <property type="match status" value="1"/>
</dbReference>
<evidence type="ECO:0000259" key="9">
    <source>
        <dbReference type="Pfam" id="PF01259"/>
    </source>
</evidence>
<keyword evidence="11" id="KW-1185">Reference proteome</keyword>
<protein>
    <recommendedName>
        <fullName evidence="8">Phosphoribosylaminoimidazole-succinocarboxamide synthase</fullName>
        <ecNumber evidence="8">6.3.2.6</ecNumber>
    </recommendedName>
    <alternativeName>
        <fullName evidence="8">SAICAR synthetase</fullName>
    </alternativeName>
</protein>
<dbReference type="UniPathway" id="UPA00074">
    <property type="reaction ID" value="UER00131"/>
</dbReference>
<dbReference type="Gene3D" id="3.30.200.20">
    <property type="entry name" value="Phosphorylase Kinase, domain 1"/>
    <property type="match status" value="1"/>
</dbReference>
<evidence type="ECO:0000256" key="8">
    <source>
        <dbReference type="HAMAP-Rule" id="MF_00137"/>
    </source>
</evidence>
<dbReference type="InterPro" id="IPR050089">
    <property type="entry name" value="SAICAR_synthetase"/>
</dbReference>
<dbReference type="GO" id="GO:0004639">
    <property type="term" value="F:phosphoribosylaminoimidazolesuccinocarboxamide synthase activity"/>
    <property type="evidence" value="ECO:0007669"/>
    <property type="project" value="UniProtKB-UniRule"/>
</dbReference>
<dbReference type="PANTHER" id="PTHR43599:SF3">
    <property type="entry name" value="SI:DKEY-6E2.2"/>
    <property type="match status" value="1"/>
</dbReference>
<dbReference type="HAMAP" id="MF_00137">
    <property type="entry name" value="SAICAR_synth"/>
    <property type="match status" value="1"/>
</dbReference>
<keyword evidence="5 8" id="KW-0658">Purine biosynthesis</keyword>
<dbReference type="GO" id="GO:0005524">
    <property type="term" value="F:ATP binding"/>
    <property type="evidence" value="ECO:0007669"/>
    <property type="project" value="UniProtKB-KW"/>
</dbReference>
<evidence type="ECO:0000313" key="11">
    <source>
        <dbReference type="Proteomes" id="UP000218615"/>
    </source>
</evidence>
<dbReference type="EC" id="6.3.2.6" evidence="8"/>
<feature type="domain" description="SAICAR synthetase/ADE2 N-terminal" evidence="9">
    <location>
        <begin position="36"/>
        <end position="260"/>
    </location>
</feature>
<sequence length="266" mass="29926">MPVKYVVVGKNSNHTISIQLYPSKSYQGAMIKLEALYSGKAKTVFKTDDPKKLIMEFRNSLTAFDGKKKSEAPKKGYYNAQISAKLFKLLEGKGIRTHFDSMLSDTEMVVDAVEIIKIEVIVRNIAAGSLTKKYPFTTGQKLDPPILLFDYKSDEHGDPMINDDIALALGLATKEELLKIRKIALKINSILVGYLDEKNLLLPDFKLEFGRRNGEIVLADEISCDTCRFWDKTTGESLDKDVFRFDKGDLVAAYREVAGRIVPEIF</sequence>
<dbReference type="NCBIfam" id="TIGR00081">
    <property type="entry name" value="purC"/>
    <property type="match status" value="1"/>
</dbReference>
<dbReference type="Pfam" id="PF01259">
    <property type="entry name" value="SAICAR_synt"/>
    <property type="match status" value="1"/>
</dbReference>
<dbReference type="InterPro" id="IPR028923">
    <property type="entry name" value="SAICAR_synt/ADE2_N"/>
</dbReference>
<evidence type="ECO:0000256" key="5">
    <source>
        <dbReference type="ARBA" id="ARBA00022755"/>
    </source>
</evidence>
<evidence type="ECO:0000256" key="7">
    <source>
        <dbReference type="ARBA" id="ARBA00048475"/>
    </source>
</evidence>
<dbReference type="InterPro" id="IPR001636">
    <property type="entry name" value="SAICAR_synth"/>
</dbReference>
<dbReference type="PANTHER" id="PTHR43599">
    <property type="entry name" value="MULTIFUNCTIONAL PROTEIN ADE2"/>
    <property type="match status" value="1"/>
</dbReference>
<dbReference type="InterPro" id="IPR018236">
    <property type="entry name" value="SAICAR_synthetase_CS"/>
</dbReference>
<dbReference type="PROSITE" id="PS01057">
    <property type="entry name" value="SAICAR_SYNTHETASE_1"/>
    <property type="match status" value="1"/>
</dbReference>
<dbReference type="STRING" id="1392998.ANME2D_02382"/>
<dbReference type="Gene3D" id="3.30.470.20">
    <property type="entry name" value="ATP-grasp fold, B domain"/>
    <property type="match status" value="1"/>
</dbReference>
<proteinExistence type="inferred from homology"/>
<evidence type="ECO:0000256" key="2">
    <source>
        <dbReference type="ARBA" id="ARBA00010190"/>
    </source>
</evidence>
<dbReference type="Proteomes" id="UP000218615">
    <property type="component" value="Unassembled WGS sequence"/>
</dbReference>
<dbReference type="FunFam" id="3.30.470.20:FF:000006">
    <property type="entry name" value="Phosphoribosylaminoimidazole-succinocarboxamide synthase"/>
    <property type="match status" value="1"/>
</dbReference>
<evidence type="ECO:0000256" key="1">
    <source>
        <dbReference type="ARBA" id="ARBA00004672"/>
    </source>
</evidence>
<dbReference type="GO" id="GO:0009236">
    <property type="term" value="P:cobalamin biosynthetic process"/>
    <property type="evidence" value="ECO:0007669"/>
    <property type="project" value="InterPro"/>
</dbReference>
<comment type="catalytic activity">
    <reaction evidence="7 8">
        <text>5-amino-1-(5-phospho-D-ribosyl)imidazole-4-carboxylate + L-aspartate + ATP = (2S)-2-[5-amino-1-(5-phospho-beta-D-ribosyl)imidazole-4-carboxamido]succinate + ADP + phosphate + 2 H(+)</text>
        <dbReference type="Rhea" id="RHEA:22628"/>
        <dbReference type="ChEBI" id="CHEBI:15378"/>
        <dbReference type="ChEBI" id="CHEBI:29991"/>
        <dbReference type="ChEBI" id="CHEBI:30616"/>
        <dbReference type="ChEBI" id="CHEBI:43474"/>
        <dbReference type="ChEBI" id="CHEBI:58443"/>
        <dbReference type="ChEBI" id="CHEBI:77657"/>
        <dbReference type="ChEBI" id="CHEBI:456216"/>
        <dbReference type="EC" id="6.3.2.6"/>
    </reaction>
</comment>
<dbReference type="AlphaFoldDB" id="A0A284VSG4"/>
<comment type="pathway">
    <text evidence="1 8">Purine metabolism; IMP biosynthesis via de novo pathway; 5-amino-1-(5-phospho-D-ribosyl)imidazole-4-carboxamide from 5-amino-1-(5-phospho-D-ribosyl)imidazole-4-carboxylate: step 1/2.</text>
</comment>